<dbReference type="InterPro" id="IPR043128">
    <property type="entry name" value="Rev_trsase/Diguanyl_cyclase"/>
</dbReference>
<dbReference type="InterPro" id="IPR029787">
    <property type="entry name" value="Nucleotide_cyclase"/>
</dbReference>
<dbReference type="PANTHER" id="PTHR44757">
    <property type="entry name" value="DIGUANYLATE CYCLASE DGCP"/>
    <property type="match status" value="1"/>
</dbReference>
<dbReference type="InterPro" id="IPR001633">
    <property type="entry name" value="EAL_dom"/>
</dbReference>
<evidence type="ECO:0000313" key="13">
    <source>
        <dbReference type="Proteomes" id="UP000191418"/>
    </source>
</evidence>
<dbReference type="GO" id="GO:0007165">
    <property type="term" value="P:signal transduction"/>
    <property type="evidence" value="ECO:0007669"/>
    <property type="project" value="UniProtKB-ARBA"/>
</dbReference>
<keyword evidence="13" id="KW-1185">Reference proteome</keyword>
<keyword evidence="4 6" id="KW-1133">Transmembrane helix</keyword>
<feature type="domain" description="PAC" evidence="8">
    <location>
        <begin position="738"/>
        <end position="790"/>
    </location>
</feature>
<dbReference type="SMART" id="SM00052">
    <property type="entry name" value="EAL"/>
    <property type="match status" value="1"/>
</dbReference>
<evidence type="ECO:0000259" key="9">
    <source>
        <dbReference type="PROSITE" id="PS50839"/>
    </source>
</evidence>
<dbReference type="Pfam" id="PF13426">
    <property type="entry name" value="PAS_9"/>
    <property type="match status" value="1"/>
</dbReference>
<dbReference type="CDD" id="cd01948">
    <property type="entry name" value="EAL"/>
    <property type="match status" value="1"/>
</dbReference>
<reference evidence="12 13" key="1">
    <citation type="submission" date="2017-01" db="EMBL/GenBank/DDBJ databases">
        <title>Genome Sequencing of a Marine Spirillum, Oceanospirillum multiglobuliferum ATCC 33336, from Japan.</title>
        <authorList>
            <person name="Carney J.G."/>
            <person name="Trachtenberg A.M."/>
            <person name="Rheaume B.A."/>
            <person name="Linnane J.D."/>
            <person name="Pitts N.L."/>
            <person name="Mykles D.L."/>
            <person name="Maclea K.S."/>
        </authorList>
    </citation>
    <scope>NUCLEOTIDE SEQUENCE [LARGE SCALE GENOMIC DNA]</scope>
    <source>
        <strain evidence="12 13">ATCC 33336</strain>
    </source>
</reference>
<dbReference type="Pfam" id="PF00989">
    <property type="entry name" value="PAS"/>
    <property type="match status" value="1"/>
</dbReference>
<dbReference type="Gene3D" id="2.10.70.100">
    <property type="match status" value="1"/>
</dbReference>
<dbReference type="Gene3D" id="3.30.450.350">
    <property type="entry name" value="CHASE domain"/>
    <property type="match status" value="1"/>
</dbReference>
<dbReference type="PROSITE" id="PS50112">
    <property type="entry name" value="PAS"/>
    <property type="match status" value="2"/>
</dbReference>
<evidence type="ECO:0000256" key="5">
    <source>
        <dbReference type="ARBA" id="ARBA00023136"/>
    </source>
</evidence>
<keyword evidence="3 6" id="KW-0812">Transmembrane</keyword>
<dbReference type="RefSeq" id="WP_078746588.1">
    <property type="nucleotide sequence ID" value="NZ_FUXG01000033.1"/>
</dbReference>
<comment type="subcellular location">
    <subcellularLocation>
        <location evidence="2">Membrane</location>
    </subcellularLocation>
</comment>
<feature type="domain" description="PAC" evidence="8">
    <location>
        <begin position="365"/>
        <end position="417"/>
    </location>
</feature>
<dbReference type="CDD" id="cd01949">
    <property type="entry name" value="GGDEF"/>
    <property type="match status" value="1"/>
</dbReference>
<dbReference type="InterPro" id="IPR000160">
    <property type="entry name" value="GGDEF_dom"/>
</dbReference>
<feature type="domain" description="CHASE" evidence="9">
    <location>
        <begin position="104"/>
        <end position="242"/>
    </location>
</feature>
<dbReference type="PROSITE" id="PS50839">
    <property type="entry name" value="CHASE"/>
    <property type="match status" value="1"/>
</dbReference>
<evidence type="ECO:0000256" key="6">
    <source>
        <dbReference type="SAM" id="Phobius"/>
    </source>
</evidence>
<dbReference type="Pfam" id="PF00563">
    <property type="entry name" value="EAL"/>
    <property type="match status" value="1"/>
</dbReference>
<evidence type="ECO:0000256" key="2">
    <source>
        <dbReference type="ARBA" id="ARBA00004370"/>
    </source>
</evidence>
<comment type="cofactor">
    <cofactor evidence="1">
        <name>Mg(2+)</name>
        <dbReference type="ChEBI" id="CHEBI:18420"/>
    </cofactor>
</comment>
<dbReference type="Gene3D" id="3.30.70.270">
    <property type="match status" value="1"/>
</dbReference>
<dbReference type="Pfam" id="PF08447">
    <property type="entry name" value="PAS_3"/>
    <property type="match status" value="2"/>
</dbReference>
<dbReference type="Pfam" id="PF00990">
    <property type="entry name" value="GGDEF"/>
    <property type="match status" value="1"/>
</dbReference>
<dbReference type="InterPro" id="IPR042240">
    <property type="entry name" value="CHASE_sf"/>
</dbReference>
<evidence type="ECO:0000259" key="7">
    <source>
        <dbReference type="PROSITE" id="PS50112"/>
    </source>
</evidence>
<organism evidence="12 13">
    <name type="scientific">Oceanospirillum multiglobuliferum</name>
    <dbReference type="NCBI Taxonomy" id="64969"/>
    <lineage>
        <taxon>Bacteria</taxon>
        <taxon>Pseudomonadati</taxon>
        <taxon>Pseudomonadota</taxon>
        <taxon>Gammaproteobacteria</taxon>
        <taxon>Oceanospirillales</taxon>
        <taxon>Oceanospirillaceae</taxon>
        <taxon>Oceanospirillum</taxon>
    </lineage>
</organism>
<dbReference type="PANTHER" id="PTHR44757:SF2">
    <property type="entry name" value="BIOFILM ARCHITECTURE MAINTENANCE PROTEIN MBAA"/>
    <property type="match status" value="1"/>
</dbReference>
<dbReference type="InterPro" id="IPR006189">
    <property type="entry name" value="CHASE_dom"/>
</dbReference>
<feature type="domain" description="GGDEF" evidence="11">
    <location>
        <begin position="822"/>
        <end position="955"/>
    </location>
</feature>
<dbReference type="InterPro" id="IPR000700">
    <property type="entry name" value="PAS-assoc_C"/>
</dbReference>
<dbReference type="SUPFAM" id="SSF55073">
    <property type="entry name" value="Nucleotide cyclase"/>
    <property type="match status" value="1"/>
</dbReference>
<protein>
    <recommendedName>
        <fullName evidence="14">Diguanylate cyclase</fullName>
    </recommendedName>
</protein>
<dbReference type="InterPro" id="IPR013767">
    <property type="entry name" value="PAS_fold"/>
</dbReference>
<name>A0A1T4SHM6_9GAMM</name>
<feature type="domain" description="PAC" evidence="8">
    <location>
        <begin position="616"/>
        <end position="668"/>
    </location>
</feature>
<dbReference type="InterPro" id="IPR035919">
    <property type="entry name" value="EAL_sf"/>
</dbReference>
<dbReference type="InterPro" id="IPR001610">
    <property type="entry name" value="PAC"/>
</dbReference>
<dbReference type="InterPro" id="IPR000014">
    <property type="entry name" value="PAS"/>
</dbReference>
<dbReference type="Pfam" id="PF03924">
    <property type="entry name" value="CHASE"/>
    <property type="match status" value="1"/>
</dbReference>
<dbReference type="NCBIfam" id="TIGR00254">
    <property type="entry name" value="GGDEF"/>
    <property type="match status" value="1"/>
</dbReference>
<dbReference type="SMART" id="SM00267">
    <property type="entry name" value="GGDEF"/>
    <property type="match status" value="1"/>
</dbReference>
<feature type="transmembrane region" description="Helical" evidence="6">
    <location>
        <begin position="6"/>
        <end position="27"/>
    </location>
</feature>
<feature type="domain" description="PAS" evidence="7">
    <location>
        <begin position="418"/>
        <end position="492"/>
    </location>
</feature>
<dbReference type="SMART" id="SM01079">
    <property type="entry name" value="CHASE"/>
    <property type="match status" value="1"/>
</dbReference>
<comment type="caution">
    <text evidence="12">The sequence shown here is derived from an EMBL/GenBank/DDBJ whole genome shotgun (WGS) entry which is preliminary data.</text>
</comment>
<dbReference type="PROSITE" id="PS50883">
    <property type="entry name" value="EAL"/>
    <property type="match status" value="1"/>
</dbReference>
<dbReference type="FunFam" id="3.30.70.270:FF:000001">
    <property type="entry name" value="Diguanylate cyclase domain protein"/>
    <property type="match status" value="1"/>
</dbReference>
<evidence type="ECO:0008006" key="14">
    <source>
        <dbReference type="Google" id="ProtNLM"/>
    </source>
</evidence>
<dbReference type="AlphaFoldDB" id="A0A1T4SHM6"/>
<dbReference type="SMART" id="SM00091">
    <property type="entry name" value="PAS"/>
    <property type="match status" value="4"/>
</dbReference>
<dbReference type="NCBIfam" id="TIGR00229">
    <property type="entry name" value="sensory_box"/>
    <property type="match status" value="4"/>
</dbReference>
<evidence type="ECO:0000259" key="11">
    <source>
        <dbReference type="PROSITE" id="PS50887"/>
    </source>
</evidence>
<evidence type="ECO:0000313" key="12">
    <source>
        <dbReference type="EMBL" id="OPX54224.1"/>
    </source>
</evidence>
<evidence type="ECO:0000259" key="8">
    <source>
        <dbReference type="PROSITE" id="PS50113"/>
    </source>
</evidence>
<dbReference type="PROSITE" id="PS50113">
    <property type="entry name" value="PAC"/>
    <property type="match status" value="3"/>
</dbReference>
<dbReference type="GO" id="GO:0003824">
    <property type="term" value="F:catalytic activity"/>
    <property type="evidence" value="ECO:0007669"/>
    <property type="project" value="UniProtKB-ARBA"/>
</dbReference>
<evidence type="ECO:0000256" key="3">
    <source>
        <dbReference type="ARBA" id="ARBA00022692"/>
    </source>
</evidence>
<dbReference type="GO" id="GO:0016020">
    <property type="term" value="C:membrane"/>
    <property type="evidence" value="ECO:0007669"/>
    <property type="project" value="UniProtKB-SubCell"/>
</dbReference>
<dbReference type="EMBL" id="MTSM01000032">
    <property type="protein sequence ID" value="OPX54224.1"/>
    <property type="molecule type" value="Genomic_DNA"/>
</dbReference>
<accession>A0A1T4SHM6</accession>
<proteinExistence type="predicted"/>
<sequence length="1220" mass="137887">MNSRAYFVNWLMMFLAMAAVVFATVYFENTLKDQRNQERALEIQSRLSEVSARIESTVLSSIVSAKGLSTYLSINQNLPPAEFEQIASIFLHNSSLISNLGVSNENYVMTRVYPLEGNETVLGLNLAQHAEQFQAAQDAMQSGLVQLSGPHVLVQGRSAFIVRIPIVNAQTKQVVGLLSFPILLHSLYQSTGVLALAEEFNIAIRTIDKGESRAVFFGSPDLFSRQHLTHLINLPGLNWQLAASTHELFSEPLTGQAWIRVLAVTLLIVIGTIQWLRLRELKSVVLIEEQQRMLDQAQRVGQIGNWSWHIPSNTVFWSDEALRLFGLPLTSSMLRDKGYLKFVHNDDLVQVQLSQQEALKAGGRYQIDFRILRLDGELRWLHSEGYVELNHEKKPIQVFGIFQDVTHGKRIERQLKQRESQLRAVTDAAQSLIMITRTQDGLVRFCNPSCQRLLGISPDALVGRSIRDFYPDPHDRELLLKQVEIDQTLNNYKLMLRRADNQKVVTFLAGLQKIHYDGEACFVVDLVDISAMLDAQAALTDSEERFRLFAEHAPGVFWLAKPDWSGVDFLSRGFDQITHMSSRDVLEGRLSFFQMIHPEDRQFVGDQLSNQGESLKQIEFRVLRPDGSIRWIRNMSFATFDAAGHVKNIAGIGEDITESNLSTQRLKLAASVFENTAEAIVVSDANNQIVSVNEAFTRITGYRQTEVKGLNPKMLSSGKQDPEFYQDMWESLRDKGRWQGEVWNKRKNGELYAEWLSITVLKNARGDVENYVAVFSDVTDRKEQEELIRYQANYDALTALPNRVLFNDRLNQAIANSKRNSTRGVVMFIDLDHFKEVNDTLGHEAGDQLLISVAERLKRATRESDTVARMGGDEFTLMLPQFTSVADAGKVAENIIEELSRVFVLGDNRAHISASIGITIFPDDAQELKRILQNADQAMYAAKSAGRRTYRFFTPAMQTEAEERQLLQNDLRHAISNKEFELHYQPIVNQQGIPVKVEALIRWVHPERGMISPDKFIPLAEETGLIIPLGLWVFETAVKQASLWQKSMPGICVAVNLSSKQISAEDAHTEHFIDIVQQYNLPSELITLEVTESLFMDPTGEPVKKLEQLRDQGFKIAIDDFGTGYSSLSYLKQLPLSIIKIDKSFVFDLDSSKNDSVLVDAILSIASSMKLEVVAEGVETQEQSAYLVRGGAQMQQGWLFSRPMPASMVEDWLKPRWGSK</sequence>
<dbReference type="Gene3D" id="3.30.450.20">
    <property type="entry name" value="PAS domain"/>
    <property type="match status" value="4"/>
</dbReference>
<feature type="domain" description="EAL" evidence="10">
    <location>
        <begin position="964"/>
        <end position="1217"/>
    </location>
</feature>
<dbReference type="InterPro" id="IPR013655">
    <property type="entry name" value="PAS_fold_3"/>
</dbReference>
<dbReference type="InterPro" id="IPR035965">
    <property type="entry name" value="PAS-like_dom_sf"/>
</dbReference>
<dbReference type="Gene3D" id="3.20.20.450">
    <property type="entry name" value="EAL domain"/>
    <property type="match status" value="1"/>
</dbReference>
<dbReference type="OrthoDB" id="6168558at2"/>
<gene>
    <name evidence="12" type="ORF">BTE48_15265</name>
</gene>
<evidence type="ECO:0000256" key="1">
    <source>
        <dbReference type="ARBA" id="ARBA00001946"/>
    </source>
</evidence>
<dbReference type="STRING" id="64969.SAMN02745127_03082"/>
<evidence type="ECO:0000259" key="10">
    <source>
        <dbReference type="PROSITE" id="PS50883"/>
    </source>
</evidence>
<dbReference type="SMART" id="SM00086">
    <property type="entry name" value="PAC"/>
    <property type="match status" value="3"/>
</dbReference>
<evidence type="ECO:0000256" key="4">
    <source>
        <dbReference type="ARBA" id="ARBA00022989"/>
    </source>
</evidence>
<dbReference type="PROSITE" id="PS50887">
    <property type="entry name" value="GGDEF"/>
    <property type="match status" value="1"/>
</dbReference>
<feature type="domain" description="PAS" evidence="7">
    <location>
        <begin position="665"/>
        <end position="709"/>
    </location>
</feature>
<dbReference type="SUPFAM" id="SSF141868">
    <property type="entry name" value="EAL domain-like"/>
    <property type="match status" value="1"/>
</dbReference>
<keyword evidence="5 6" id="KW-0472">Membrane</keyword>
<dbReference type="CDD" id="cd00130">
    <property type="entry name" value="PAS"/>
    <property type="match status" value="4"/>
</dbReference>
<dbReference type="InterPro" id="IPR052155">
    <property type="entry name" value="Biofilm_reg_signaling"/>
</dbReference>
<dbReference type="Proteomes" id="UP000191418">
    <property type="component" value="Unassembled WGS sequence"/>
</dbReference>
<dbReference type="SUPFAM" id="SSF55785">
    <property type="entry name" value="PYP-like sensor domain (PAS domain)"/>
    <property type="match status" value="4"/>
</dbReference>